<keyword evidence="1" id="KW-0520">NAD</keyword>
<sequence length="346" mass="37978">MRIGAFPCLECGIFVTQNAIASHPELPKLLIVGCGYLGMQVGKRAASKGWSVAATTRHRQAEIAAAGFLPVRFDWNDSRDLRQIARVIEQESIDRVLVSVSYDRNSKVDRFASQVDGFSRLLRVIDEATVRSQNEATVRSKNGATKGSGNSGLDVCYISTTGVYHQTGGVWVDERSPTFPTRAGGQAHLRAESRMAACLPNSTWTILRLSGIYGPGRVPRAADVRAGRPIASPPEGHLNLIHVEDAASAVMAAFARRIVAGGSDGGCCRERLYVVSDDSPVIRRQFYEEIAKQTGSPSPVFVDPAEDSGVRFRSETDKRIWNRRFKRDLVAKLRFPTYVEGLRSIL</sequence>
<gene>
    <name evidence="3" type="ORF">RSSM_04713</name>
</gene>
<protein>
    <submittedName>
        <fullName evidence="3">NAD-dependent epimerase/dehydratase</fullName>
    </submittedName>
</protein>
<accession>M5TXA8</accession>
<dbReference type="InterPro" id="IPR001509">
    <property type="entry name" value="Epimerase_deHydtase"/>
</dbReference>
<feature type="domain" description="NAD-dependent epimerase/dehydratase" evidence="2">
    <location>
        <begin position="30"/>
        <end position="256"/>
    </location>
</feature>
<dbReference type="Gene3D" id="3.40.50.720">
    <property type="entry name" value="NAD(P)-binding Rossmann-like Domain"/>
    <property type="match status" value="1"/>
</dbReference>
<dbReference type="PANTHER" id="PTHR43574">
    <property type="entry name" value="EPIMERASE-RELATED"/>
    <property type="match status" value="1"/>
</dbReference>
<dbReference type="SUPFAM" id="SSF51735">
    <property type="entry name" value="NAD(P)-binding Rossmann-fold domains"/>
    <property type="match status" value="1"/>
</dbReference>
<dbReference type="Pfam" id="PF01370">
    <property type="entry name" value="Epimerase"/>
    <property type="match status" value="1"/>
</dbReference>
<comment type="caution">
    <text evidence="3">The sequence shown here is derived from an EMBL/GenBank/DDBJ whole genome shotgun (WGS) entry which is preliminary data.</text>
</comment>
<dbReference type="RefSeq" id="WP_008683851.1">
    <property type="nucleotide sequence ID" value="NZ_ANOH01000324.1"/>
</dbReference>
<evidence type="ECO:0000256" key="1">
    <source>
        <dbReference type="ARBA" id="ARBA00023027"/>
    </source>
</evidence>
<dbReference type="EMBL" id="ANOH01000324">
    <property type="protein sequence ID" value="EMI53862.1"/>
    <property type="molecule type" value="Genomic_DNA"/>
</dbReference>
<dbReference type="AlphaFoldDB" id="M5TXA8"/>
<keyword evidence="4" id="KW-1185">Reference proteome</keyword>
<organism evidence="3 4">
    <name type="scientific">Rhodopirellula sallentina SM41</name>
    <dbReference type="NCBI Taxonomy" id="1263870"/>
    <lineage>
        <taxon>Bacteria</taxon>
        <taxon>Pseudomonadati</taxon>
        <taxon>Planctomycetota</taxon>
        <taxon>Planctomycetia</taxon>
        <taxon>Pirellulales</taxon>
        <taxon>Pirellulaceae</taxon>
        <taxon>Rhodopirellula</taxon>
    </lineage>
</organism>
<evidence type="ECO:0000259" key="2">
    <source>
        <dbReference type="Pfam" id="PF01370"/>
    </source>
</evidence>
<evidence type="ECO:0000313" key="4">
    <source>
        <dbReference type="Proteomes" id="UP000011885"/>
    </source>
</evidence>
<dbReference type="PATRIC" id="fig|1263870.3.peg.4987"/>
<proteinExistence type="predicted"/>
<dbReference type="Proteomes" id="UP000011885">
    <property type="component" value="Unassembled WGS sequence"/>
</dbReference>
<evidence type="ECO:0000313" key="3">
    <source>
        <dbReference type="EMBL" id="EMI53862.1"/>
    </source>
</evidence>
<reference evidence="3 4" key="1">
    <citation type="journal article" date="2013" name="Mar. Genomics">
        <title>Expression of sulfatases in Rhodopirellula baltica and the diversity of sulfatases in the genus Rhodopirellula.</title>
        <authorList>
            <person name="Wegner C.E."/>
            <person name="Richter-Heitmann T."/>
            <person name="Klindworth A."/>
            <person name="Klockow C."/>
            <person name="Richter M."/>
            <person name="Achstetter T."/>
            <person name="Glockner F.O."/>
            <person name="Harder J."/>
        </authorList>
    </citation>
    <scope>NUCLEOTIDE SEQUENCE [LARGE SCALE GENOMIC DNA]</scope>
    <source>
        <strain evidence="3 4">SM41</strain>
    </source>
</reference>
<name>M5TXA8_9BACT</name>
<dbReference type="InterPro" id="IPR036291">
    <property type="entry name" value="NAD(P)-bd_dom_sf"/>
</dbReference>